<organism evidence="3 4">
    <name type="scientific">Rubrobacter tropicus</name>
    <dbReference type="NCBI Taxonomy" id="2653851"/>
    <lineage>
        <taxon>Bacteria</taxon>
        <taxon>Bacillati</taxon>
        <taxon>Actinomycetota</taxon>
        <taxon>Rubrobacteria</taxon>
        <taxon>Rubrobacterales</taxon>
        <taxon>Rubrobacteraceae</taxon>
        <taxon>Rubrobacter</taxon>
    </lineage>
</organism>
<dbReference type="Gene3D" id="3.40.50.2300">
    <property type="match status" value="1"/>
</dbReference>
<keyword evidence="4" id="KW-1185">Reference proteome</keyword>
<evidence type="ECO:0000256" key="1">
    <source>
        <dbReference type="PROSITE-ProRule" id="PRU00169"/>
    </source>
</evidence>
<proteinExistence type="predicted"/>
<evidence type="ECO:0000313" key="4">
    <source>
        <dbReference type="Proteomes" id="UP000501452"/>
    </source>
</evidence>
<keyword evidence="1" id="KW-0597">Phosphoprotein</keyword>
<dbReference type="SUPFAM" id="SSF52172">
    <property type="entry name" value="CheY-like"/>
    <property type="match status" value="1"/>
</dbReference>
<accession>A0A6G8QAP0</accession>
<protein>
    <submittedName>
        <fullName evidence="3">Response regulator</fullName>
    </submittedName>
</protein>
<feature type="modified residue" description="4-aspartylphosphate" evidence="1">
    <location>
        <position position="66"/>
    </location>
</feature>
<name>A0A6G8QAP0_9ACTN</name>
<evidence type="ECO:0000259" key="2">
    <source>
        <dbReference type="PROSITE" id="PS50110"/>
    </source>
</evidence>
<dbReference type="InterPro" id="IPR011006">
    <property type="entry name" value="CheY-like_superfamily"/>
</dbReference>
<dbReference type="GO" id="GO:0000160">
    <property type="term" value="P:phosphorelay signal transduction system"/>
    <property type="evidence" value="ECO:0007669"/>
    <property type="project" value="InterPro"/>
</dbReference>
<gene>
    <name evidence="3" type="ORF">GBA63_13255</name>
</gene>
<sequence>MIPRAGRPVILAVCDDPGDMRRIERELLTRYDADYHVVLRDSAGAGLEALEHLEEAEEELALVLADQHLRGTDGVGFLTRVGEGHPTAKRLLLTTRTERSGGAVLPQAIALGRIDFFEPKPGPPPNETFHEIVTGLLEEWSRPRRSRTQPSVHLVGERWSPRTHELRDLFGRYLIPCAFLPVDSDEGGELLRETGQAAQSLPVLVMPDGTVLVDPTNEEAADAYAGAEALPANGASI</sequence>
<evidence type="ECO:0000313" key="3">
    <source>
        <dbReference type="EMBL" id="QIN83492.1"/>
    </source>
</evidence>
<dbReference type="InterPro" id="IPR001789">
    <property type="entry name" value="Sig_transdc_resp-reg_receiver"/>
</dbReference>
<dbReference type="RefSeq" id="WP_166176832.1">
    <property type="nucleotide sequence ID" value="NZ_CP045119.1"/>
</dbReference>
<dbReference type="KEGG" id="rub:GBA63_13255"/>
<dbReference type="AlphaFoldDB" id="A0A6G8QAP0"/>
<reference evidence="3 4" key="1">
    <citation type="submission" date="2019-10" db="EMBL/GenBank/DDBJ databases">
        <title>Rubrobacter sp nov SCSIO 52090 isolated from a deep-sea sediment in the South China Sea.</title>
        <authorList>
            <person name="Chen R.W."/>
        </authorList>
    </citation>
    <scope>NUCLEOTIDE SEQUENCE [LARGE SCALE GENOMIC DNA]</scope>
    <source>
        <strain evidence="3 4">SCSIO 52909</strain>
    </source>
</reference>
<dbReference type="Proteomes" id="UP000501452">
    <property type="component" value="Chromosome"/>
</dbReference>
<dbReference type="EMBL" id="CP045119">
    <property type="protein sequence ID" value="QIN83492.1"/>
    <property type="molecule type" value="Genomic_DNA"/>
</dbReference>
<dbReference type="PROSITE" id="PS50110">
    <property type="entry name" value="RESPONSE_REGULATORY"/>
    <property type="match status" value="1"/>
</dbReference>
<feature type="domain" description="Response regulatory" evidence="2">
    <location>
        <begin position="10"/>
        <end position="135"/>
    </location>
</feature>